<dbReference type="PANTHER" id="PTHR23150:SF19">
    <property type="entry name" value="FORMYLGLYCINE-GENERATING ENZYME"/>
    <property type="match status" value="1"/>
</dbReference>
<dbReference type="EMBL" id="JAVJIU010000003">
    <property type="protein sequence ID" value="MDR5590636.1"/>
    <property type="molecule type" value="Genomic_DNA"/>
</dbReference>
<dbReference type="RefSeq" id="WP_309561512.1">
    <property type="nucleotide sequence ID" value="NZ_JAVJIU010000003.1"/>
</dbReference>
<dbReference type="PANTHER" id="PTHR23150">
    <property type="entry name" value="SULFATASE MODIFYING FACTOR 1, 2"/>
    <property type="match status" value="1"/>
</dbReference>
<name>A0ABU1EQG6_9FLAO</name>
<organism evidence="2 3">
    <name type="scientific">Christiangramia sediminicola</name>
    <dbReference type="NCBI Taxonomy" id="3073267"/>
    <lineage>
        <taxon>Bacteria</taxon>
        <taxon>Pseudomonadati</taxon>
        <taxon>Bacteroidota</taxon>
        <taxon>Flavobacteriia</taxon>
        <taxon>Flavobacteriales</taxon>
        <taxon>Flavobacteriaceae</taxon>
        <taxon>Christiangramia</taxon>
    </lineage>
</organism>
<accession>A0ABU1EQG6</accession>
<sequence length="344" mass="39711">MSSRFKSSFILIISFLLLLSCKNNEKSSPIQVVEQKPEIETGNYHENYLREISYIKTREDSSSTKGMVKLDGGNFMMGGNSSQARQDEFPRHKENIKAIWVDETEVTNAQFRDFVEATGYVTTAERSFEIKGKKYEPGALVFDPYNPEWWWKFEKRANWKHPTGANSDIKGKDSYPVVQVSWYDAMAYAKWAGKRLPTEAEYEYFNSGGNDTLIYHWGNDFEKAPEMVNFFQGNFPKQNTGEDKFEKKAPAKSFPANSYGLYETSGNVWEWCLDTYYPDAYSRLKERKDGYFNDFINMQQQKVIRGGSFLCSESYCTGYRNSARMSSAPDTGLEHTGFRCVKDI</sequence>
<dbReference type="InterPro" id="IPR042095">
    <property type="entry name" value="SUMF_sf"/>
</dbReference>
<gene>
    <name evidence="2" type="ORF">RE431_08290</name>
</gene>
<keyword evidence="3" id="KW-1185">Reference proteome</keyword>
<dbReference type="Proteomes" id="UP001257234">
    <property type="component" value="Unassembled WGS sequence"/>
</dbReference>
<evidence type="ECO:0000313" key="3">
    <source>
        <dbReference type="Proteomes" id="UP001257234"/>
    </source>
</evidence>
<dbReference type="SUPFAM" id="SSF56436">
    <property type="entry name" value="C-type lectin-like"/>
    <property type="match status" value="1"/>
</dbReference>
<dbReference type="InterPro" id="IPR016187">
    <property type="entry name" value="CTDL_fold"/>
</dbReference>
<dbReference type="Pfam" id="PF03781">
    <property type="entry name" value="FGE-sulfatase"/>
    <property type="match status" value="1"/>
</dbReference>
<dbReference type="Gene3D" id="3.90.1580.10">
    <property type="entry name" value="paralog of FGE (formylglycine-generating enzyme)"/>
    <property type="match status" value="1"/>
</dbReference>
<evidence type="ECO:0000313" key="2">
    <source>
        <dbReference type="EMBL" id="MDR5590636.1"/>
    </source>
</evidence>
<protein>
    <submittedName>
        <fullName evidence="2">Formylglycine-generating enzyme family protein</fullName>
    </submittedName>
</protein>
<reference evidence="3" key="1">
    <citation type="submission" date="2023-07" db="EMBL/GenBank/DDBJ databases">
        <title>Christiangramia sp. SM2212., a novel bacterium of the family Flavobacteriaceae isolated from the sea sediment.</title>
        <authorList>
            <person name="Wang J."/>
            <person name="Zhang X."/>
        </authorList>
    </citation>
    <scope>NUCLEOTIDE SEQUENCE [LARGE SCALE GENOMIC DNA]</scope>
    <source>
        <strain evidence="3">SM2212</strain>
    </source>
</reference>
<proteinExistence type="predicted"/>
<comment type="caution">
    <text evidence="2">The sequence shown here is derived from an EMBL/GenBank/DDBJ whole genome shotgun (WGS) entry which is preliminary data.</text>
</comment>
<evidence type="ECO:0000259" key="1">
    <source>
        <dbReference type="Pfam" id="PF03781"/>
    </source>
</evidence>
<dbReference type="InterPro" id="IPR005532">
    <property type="entry name" value="SUMF_dom"/>
</dbReference>
<dbReference type="InterPro" id="IPR051043">
    <property type="entry name" value="Sulfatase_Mod_Factor_Kinase"/>
</dbReference>
<feature type="domain" description="Sulfatase-modifying factor enzyme-like" evidence="1">
    <location>
        <begin position="64"/>
        <end position="342"/>
    </location>
</feature>
<dbReference type="PROSITE" id="PS51257">
    <property type="entry name" value="PROKAR_LIPOPROTEIN"/>
    <property type="match status" value="1"/>
</dbReference>